<dbReference type="GO" id="GO:0031672">
    <property type="term" value="C:A band"/>
    <property type="evidence" value="ECO:0007669"/>
    <property type="project" value="UniProtKB-ARBA"/>
</dbReference>
<name>A0ABD0QEZ0_CIRMR</name>
<feature type="domain" description="Fibronectin type-III" evidence="5">
    <location>
        <begin position="194"/>
        <end position="289"/>
    </location>
</feature>
<feature type="non-terminal residue" evidence="6">
    <location>
        <position position="536"/>
    </location>
</feature>
<dbReference type="AlphaFoldDB" id="A0ABD0QEZ0"/>
<comment type="caution">
    <text evidence="6">The sequence shown here is derived from an EMBL/GenBank/DDBJ whole genome shotgun (WGS) entry which is preliminary data.</text>
</comment>
<dbReference type="PROSITE" id="PS50835">
    <property type="entry name" value="IG_LIKE"/>
    <property type="match status" value="1"/>
</dbReference>
<evidence type="ECO:0000313" key="7">
    <source>
        <dbReference type="Proteomes" id="UP001529510"/>
    </source>
</evidence>
<feature type="domain" description="Fibronectin type-III" evidence="5">
    <location>
        <begin position="464"/>
        <end position="536"/>
    </location>
</feature>
<dbReference type="EMBL" id="JAMKFB020000009">
    <property type="protein sequence ID" value="KAL0184764.1"/>
    <property type="molecule type" value="Genomic_DNA"/>
</dbReference>
<dbReference type="CDD" id="cd00063">
    <property type="entry name" value="FN3"/>
    <property type="match status" value="3"/>
</dbReference>
<keyword evidence="7" id="KW-1185">Reference proteome</keyword>
<dbReference type="SUPFAM" id="SSF48726">
    <property type="entry name" value="Immunoglobulin"/>
    <property type="match status" value="2"/>
</dbReference>
<feature type="domain" description="Ig-like" evidence="4">
    <location>
        <begin position="335"/>
        <end position="457"/>
    </location>
</feature>
<evidence type="ECO:0000259" key="4">
    <source>
        <dbReference type="PROSITE" id="PS50835"/>
    </source>
</evidence>
<dbReference type="InterPro" id="IPR036116">
    <property type="entry name" value="FN3_sf"/>
</dbReference>
<protein>
    <recommendedName>
        <fullName evidence="8">Titin</fullName>
    </recommendedName>
</protein>
<evidence type="ECO:0000256" key="3">
    <source>
        <dbReference type="SAM" id="MobiDB-lite"/>
    </source>
</evidence>
<dbReference type="Pfam" id="PF07679">
    <property type="entry name" value="I-set"/>
    <property type="match status" value="2"/>
</dbReference>
<feature type="region of interest" description="Disordered" evidence="3">
    <location>
        <begin position="377"/>
        <end position="407"/>
    </location>
</feature>
<sequence length="536" mass="60078">MDLQTQDIVVVEGEKMDIKIPYRAIPKPSMVWKKGETELKSEDRLTLTCELNRVHLELLKCKHEDAGEYAVTLENSLGTVTGKINVKVIGLPGQCKDISSSEVTKNSCKISWEPPESDGGSPILHYVLERREAQKKTFLPVMSGDNVLSFVVKDLMLNGEYYFRVKAVNRIGCGEFLELRNPVLTEEQKQRPDPPVEVDGHNPTSNSITVTWMAPPSDGGCPITGYIIEKIEKDGDRFERCNANLVPGFSYTVTGLTDGKEYQFRVRAENIAGTSDPSRSTPLIKAADPVEQGCPTLFLEIYLPAGFSSNLDQTHMSVIINWFRCLIMVGVELCRKVSLYARIASGLSIKKGEEIRLDAYISGSPYPTVTWLRNDENVRQPPAKKKPEIVKKKKKKSVQPEPEEEFHPPLLDRLSYDQSKRGETALMVRDAVRSDHGMFTIRVENTHGVATASCEVNVLDKPGPPLNFGFDEIRNTSVVCMWDAPLDDGGSEIINYILEKKDNTTDEIGWVTVTSTHKGYNYPVTKLIEGKEYIFR</sequence>
<dbReference type="SMART" id="SM00060">
    <property type="entry name" value="FN3"/>
    <property type="match status" value="3"/>
</dbReference>
<evidence type="ECO:0000256" key="1">
    <source>
        <dbReference type="ARBA" id="ARBA00022737"/>
    </source>
</evidence>
<dbReference type="PANTHER" id="PTHR14340">
    <property type="entry name" value="MICROFIBRIL-ASSOCIATED GLYCOPROTEIN 3"/>
    <property type="match status" value="1"/>
</dbReference>
<dbReference type="PRINTS" id="PR00014">
    <property type="entry name" value="FNTYPEIII"/>
</dbReference>
<feature type="domain" description="Fibronectin type-III" evidence="5">
    <location>
        <begin position="94"/>
        <end position="188"/>
    </location>
</feature>
<dbReference type="Gene3D" id="2.60.40.10">
    <property type="entry name" value="Immunoglobulins"/>
    <property type="match status" value="5"/>
</dbReference>
<dbReference type="InterPro" id="IPR013783">
    <property type="entry name" value="Ig-like_fold"/>
</dbReference>
<keyword evidence="2" id="KW-0393">Immunoglobulin domain</keyword>
<dbReference type="InterPro" id="IPR003599">
    <property type="entry name" value="Ig_sub"/>
</dbReference>
<organism evidence="6 7">
    <name type="scientific">Cirrhinus mrigala</name>
    <name type="common">Mrigala</name>
    <dbReference type="NCBI Taxonomy" id="683832"/>
    <lineage>
        <taxon>Eukaryota</taxon>
        <taxon>Metazoa</taxon>
        <taxon>Chordata</taxon>
        <taxon>Craniata</taxon>
        <taxon>Vertebrata</taxon>
        <taxon>Euteleostomi</taxon>
        <taxon>Actinopterygii</taxon>
        <taxon>Neopterygii</taxon>
        <taxon>Teleostei</taxon>
        <taxon>Ostariophysi</taxon>
        <taxon>Cypriniformes</taxon>
        <taxon>Cyprinidae</taxon>
        <taxon>Labeoninae</taxon>
        <taxon>Labeonini</taxon>
        <taxon>Cirrhinus</taxon>
    </lineage>
</organism>
<dbReference type="InterPro" id="IPR007110">
    <property type="entry name" value="Ig-like_dom"/>
</dbReference>
<dbReference type="SMART" id="SM00409">
    <property type="entry name" value="IG"/>
    <property type="match status" value="2"/>
</dbReference>
<dbReference type="PANTHER" id="PTHR14340:SF9">
    <property type="entry name" value="FIBRONECTIN TYPE-III DOMAIN-CONTAINING PROTEIN"/>
    <property type="match status" value="1"/>
</dbReference>
<dbReference type="FunFam" id="2.60.40.10:FF:000003">
    <property type="entry name" value="Titin isoform E"/>
    <property type="match status" value="1"/>
</dbReference>
<proteinExistence type="predicted"/>
<dbReference type="Pfam" id="PF00041">
    <property type="entry name" value="fn3"/>
    <property type="match status" value="3"/>
</dbReference>
<evidence type="ECO:0000259" key="5">
    <source>
        <dbReference type="PROSITE" id="PS50853"/>
    </source>
</evidence>
<dbReference type="PROSITE" id="PS50853">
    <property type="entry name" value="FN3"/>
    <property type="match status" value="3"/>
</dbReference>
<dbReference type="Proteomes" id="UP001529510">
    <property type="component" value="Unassembled WGS sequence"/>
</dbReference>
<accession>A0ABD0QEZ0</accession>
<reference evidence="6 7" key="1">
    <citation type="submission" date="2024-05" db="EMBL/GenBank/DDBJ databases">
        <title>Genome sequencing and assembly of Indian major carp, Cirrhinus mrigala (Hamilton, 1822).</title>
        <authorList>
            <person name="Mohindra V."/>
            <person name="Chowdhury L.M."/>
            <person name="Lal K."/>
            <person name="Jena J.K."/>
        </authorList>
    </citation>
    <scope>NUCLEOTIDE SEQUENCE [LARGE SCALE GENOMIC DNA]</scope>
    <source>
        <strain evidence="6">CM1030</strain>
        <tissue evidence="6">Blood</tissue>
    </source>
</reference>
<dbReference type="InterPro" id="IPR036179">
    <property type="entry name" value="Ig-like_dom_sf"/>
</dbReference>
<evidence type="ECO:0000256" key="2">
    <source>
        <dbReference type="ARBA" id="ARBA00023319"/>
    </source>
</evidence>
<dbReference type="SUPFAM" id="SSF49265">
    <property type="entry name" value="Fibronectin type III"/>
    <property type="match status" value="2"/>
</dbReference>
<gene>
    <name evidence="6" type="ORF">M9458_020460</name>
</gene>
<evidence type="ECO:0008006" key="8">
    <source>
        <dbReference type="Google" id="ProtNLM"/>
    </source>
</evidence>
<evidence type="ECO:0000313" key="6">
    <source>
        <dbReference type="EMBL" id="KAL0184764.1"/>
    </source>
</evidence>
<dbReference type="InterPro" id="IPR003961">
    <property type="entry name" value="FN3_dom"/>
</dbReference>
<keyword evidence="1" id="KW-0677">Repeat</keyword>
<dbReference type="FunFam" id="2.60.40.10:FF:000031">
    <property type="entry name" value="Myosin-binding protein C, slow type"/>
    <property type="match status" value="1"/>
</dbReference>
<dbReference type="InterPro" id="IPR013098">
    <property type="entry name" value="Ig_I-set"/>
</dbReference>
<dbReference type="FunFam" id="2.60.40.10:FF:000127">
    <property type="entry name" value="titin isoform X1"/>
    <property type="match status" value="1"/>
</dbReference>